<protein>
    <submittedName>
        <fullName evidence="2">NAD(FAD)-dependent dehydrogenase</fullName>
    </submittedName>
</protein>
<accession>A0A069PCN2</accession>
<dbReference type="SUPFAM" id="SSF54292">
    <property type="entry name" value="2Fe-2S ferredoxin-like"/>
    <property type="match status" value="1"/>
</dbReference>
<dbReference type="AlphaFoldDB" id="A0A069PCN2"/>
<dbReference type="GO" id="GO:0051536">
    <property type="term" value="F:iron-sulfur cluster binding"/>
    <property type="evidence" value="ECO:0007669"/>
    <property type="project" value="InterPro"/>
</dbReference>
<dbReference type="Gene3D" id="3.10.20.440">
    <property type="entry name" value="2Fe-2S iron-sulphur cluster binding domain, sarcosine oxidase, alpha subunit, N-terminal domain"/>
    <property type="match status" value="1"/>
</dbReference>
<organism evidence="2 3">
    <name type="scientific">Caballeronia glathei</name>
    <dbReference type="NCBI Taxonomy" id="60547"/>
    <lineage>
        <taxon>Bacteria</taxon>
        <taxon>Pseudomonadati</taxon>
        <taxon>Pseudomonadota</taxon>
        <taxon>Betaproteobacteria</taxon>
        <taxon>Burkholderiales</taxon>
        <taxon>Burkholderiaceae</taxon>
        <taxon>Caballeronia</taxon>
    </lineage>
</organism>
<gene>
    <name evidence="2" type="ORF">BG61_39965</name>
</gene>
<evidence type="ECO:0000313" key="2">
    <source>
        <dbReference type="EMBL" id="KDR38458.1"/>
    </source>
</evidence>
<keyword evidence="1" id="KW-0560">Oxidoreductase</keyword>
<dbReference type="InterPro" id="IPR042204">
    <property type="entry name" value="2Fe-2S-bd_N"/>
</dbReference>
<dbReference type="STRING" id="60547.GCA_000751215_06765"/>
<dbReference type="Pfam" id="PF13510">
    <property type="entry name" value="Fer2_4"/>
    <property type="match status" value="1"/>
</dbReference>
<dbReference type="RefSeq" id="WP_035940259.1">
    <property type="nucleotide sequence ID" value="NZ_CADFFX010000057.1"/>
</dbReference>
<sequence>MVTDSLFQVLPAAAESGSVAITFDGRPLRVPAGASVAAALLAAGVARFRTTPVSGAARAPYCMMGVCFECLVEIDGAQNRQSCLVTVEHGMVIRSQHGMRALAENDAMTEGARDAG</sequence>
<dbReference type="EMBL" id="JFHC01000089">
    <property type="protein sequence ID" value="KDR38458.1"/>
    <property type="molecule type" value="Genomic_DNA"/>
</dbReference>
<keyword evidence="3" id="KW-1185">Reference proteome</keyword>
<proteinExistence type="predicted"/>
<comment type="caution">
    <text evidence="2">The sequence shown here is derived from an EMBL/GenBank/DDBJ whole genome shotgun (WGS) entry which is preliminary data.</text>
</comment>
<evidence type="ECO:0000256" key="1">
    <source>
        <dbReference type="ARBA" id="ARBA00023002"/>
    </source>
</evidence>
<name>A0A069PCN2_9BURK</name>
<dbReference type="GO" id="GO:0016491">
    <property type="term" value="F:oxidoreductase activity"/>
    <property type="evidence" value="ECO:0007669"/>
    <property type="project" value="UniProtKB-KW"/>
</dbReference>
<dbReference type="InterPro" id="IPR036010">
    <property type="entry name" value="2Fe-2S_ferredoxin-like_sf"/>
</dbReference>
<evidence type="ECO:0000313" key="3">
    <source>
        <dbReference type="Proteomes" id="UP000027466"/>
    </source>
</evidence>
<reference evidence="2 3" key="1">
    <citation type="submission" date="2014-03" db="EMBL/GenBank/DDBJ databases">
        <title>Draft Genome Sequences of Four Burkholderia Strains.</title>
        <authorList>
            <person name="Liu X.Y."/>
            <person name="Li C.X."/>
            <person name="Xu J.H."/>
        </authorList>
    </citation>
    <scope>NUCLEOTIDE SEQUENCE [LARGE SCALE GENOMIC DNA]</scope>
    <source>
        <strain evidence="2 3">DSM 50014</strain>
    </source>
</reference>
<dbReference type="Proteomes" id="UP000027466">
    <property type="component" value="Unassembled WGS sequence"/>
</dbReference>